<accession>A0A060QG16</accession>
<gene>
    <name evidence="1" type="ORF">ASAP_1583</name>
</gene>
<dbReference type="Proteomes" id="UP000027583">
    <property type="component" value="Unassembled WGS sequence"/>
</dbReference>
<sequence>MTIKANRLPEMRKAVTALTSKRVLVGIPEENAERNEGGDASNALIGYVLETGDPSRNLPARPFLVPGVAEVEQQSIDRLRKAGEAALRGDAAAVETALAAIGLSAEAAVKDKMDVGPFVPLSDATLQARIRAKKAGDAGAAQELQNRRAGMAPSTELAQPLIDTGDLQAHVTYVIRDIRTRR</sequence>
<protein>
    <submittedName>
        <fullName evidence="1">Phage protein</fullName>
    </submittedName>
</protein>
<reference evidence="1 2" key="1">
    <citation type="journal article" date="2014" name="Genome Biol. Evol.">
        <title>Acetic acid bacteria genomes reveal functional traits for adaptation to life in insect guts.</title>
        <authorList>
            <person name="Chouaia B."/>
            <person name="Gaiarsa S."/>
            <person name="Crotti E."/>
            <person name="Comandatore F."/>
            <person name="Degli Esposti M."/>
            <person name="Ricci I."/>
            <person name="Alma A."/>
            <person name="Favia G."/>
            <person name="Bandi C."/>
            <person name="Daffonchio D."/>
        </authorList>
    </citation>
    <scope>NUCLEOTIDE SEQUENCE [LARGE SCALE GENOMIC DNA]</scope>
    <source>
        <strain evidence="1 2">SF2.1</strain>
    </source>
</reference>
<reference evidence="1 2" key="2">
    <citation type="journal article" date="2014" name="PLoS ONE">
        <title>Evolution of mitochondria reconstructed from the energy metabolism of living bacteria.</title>
        <authorList>
            <person name="Degli Esposti M."/>
            <person name="Chouaia B."/>
            <person name="Comandatore F."/>
            <person name="Crotti E."/>
            <person name="Sassera D."/>
            <person name="Lievens P.M."/>
            <person name="Daffonchio D."/>
            <person name="Bandi C."/>
        </authorList>
    </citation>
    <scope>NUCLEOTIDE SEQUENCE [LARGE SCALE GENOMIC DNA]</scope>
    <source>
        <strain evidence="1 2">SF2.1</strain>
    </source>
</reference>
<comment type="caution">
    <text evidence="1">The sequence shown here is derived from an EMBL/GenBank/DDBJ whole genome shotgun (WGS) entry which is preliminary data.</text>
</comment>
<dbReference type="AlphaFoldDB" id="A0A060QG16"/>
<dbReference type="RefSeq" id="WP_035439227.1">
    <property type="nucleotide sequence ID" value="NZ_CBLX010000009.1"/>
</dbReference>
<name>A0A060QG16_9PROT</name>
<dbReference type="eggNOG" id="ENOG5032U0D">
    <property type="taxonomic scope" value="Bacteria"/>
</dbReference>
<evidence type="ECO:0000313" key="1">
    <source>
        <dbReference type="EMBL" id="CDG39628.1"/>
    </source>
</evidence>
<proteinExistence type="predicted"/>
<dbReference type="EMBL" id="CBLX010000009">
    <property type="protein sequence ID" value="CDG39628.1"/>
    <property type="molecule type" value="Genomic_DNA"/>
</dbReference>
<evidence type="ECO:0000313" key="2">
    <source>
        <dbReference type="Proteomes" id="UP000027583"/>
    </source>
</evidence>
<organism evidence="1 2">
    <name type="scientific">Asaia bogorensis</name>
    <dbReference type="NCBI Taxonomy" id="91915"/>
    <lineage>
        <taxon>Bacteria</taxon>
        <taxon>Pseudomonadati</taxon>
        <taxon>Pseudomonadota</taxon>
        <taxon>Alphaproteobacteria</taxon>
        <taxon>Acetobacterales</taxon>
        <taxon>Acetobacteraceae</taxon>
        <taxon>Asaia</taxon>
    </lineage>
</organism>